<organism evidence="2 3">
    <name type="scientific">Aureobasidium pullulans</name>
    <name type="common">Black yeast</name>
    <name type="synonym">Pullularia pullulans</name>
    <dbReference type="NCBI Taxonomy" id="5580"/>
    <lineage>
        <taxon>Eukaryota</taxon>
        <taxon>Fungi</taxon>
        <taxon>Dikarya</taxon>
        <taxon>Ascomycota</taxon>
        <taxon>Pezizomycotina</taxon>
        <taxon>Dothideomycetes</taxon>
        <taxon>Dothideomycetidae</taxon>
        <taxon>Dothideales</taxon>
        <taxon>Saccotheciaceae</taxon>
        <taxon>Aureobasidium</taxon>
    </lineage>
</organism>
<feature type="region of interest" description="Disordered" evidence="1">
    <location>
        <begin position="347"/>
        <end position="385"/>
    </location>
</feature>
<feature type="compositionally biased region" description="Low complexity" evidence="1">
    <location>
        <begin position="347"/>
        <end position="363"/>
    </location>
</feature>
<accession>A0A4S8UZM5</accession>
<proteinExistence type="predicted"/>
<protein>
    <submittedName>
        <fullName evidence="2">Uncharacterized protein</fullName>
    </submittedName>
</protein>
<evidence type="ECO:0000256" key="1">
    <source>
        <dbReference type="SAM" id="MobiDB-lite"/>
    </source>
</evidence>
<evidence type="ECO:0000313" key="2">
    <source>
        <dbReference type="EMBL" id="THW03818.1"/>
    </source>
</evidence>
<name>A0A4S8UZM5_AURPU</name>
<feature type="region of interest" description="Disordered" evidence="1">
    <location>
        <begin position="198"/>
        <end position="226"/>
    </location>
</feature>
<sequence>MPVANPQGFFHQEAPLEFDDITDLQEIETGGADLAFTRKYEYKGVLLVEILGRPNTTSTTGAVKRQRVEFRAVVLGESQLKPGEMILLYRPGKIFQTVYGMELKQKGGITTGNVHWCSGLQIKWVPSITASTKTSSALYSEKLIQKARVDLAKNLYSIIENEDVDWEDIDWDEVEVSEHSSLHSTLLKLSQAMIEAIEPQLDTSNSPKKRQRSRKGNSGDNKQAAARKPVEVKLLVAEEDWTLMKHVVINCGFKVEESDKLGEKEKEEVKDLMSKYIADEAEYLDEEMHDRLTELLNKGWTSQFDIQILENFATARSVNDDIYSLPTFASFAAWWEIRDACKLSSRSLSQDRSPSPFRSPSLPGAAADTEVHGDPQITDNDTPQGHGFMWQARRFLARLIYIGP</sequence>
<evidence type="ECO:0000313" key="3">
    <source>
        <dbReference type="Proteomes" id="UP000308014"/>
    </source>
</evidence>
<comment type="caution">
    <text evidence="2">The sequence shown here is derived from an EMBL/GenBank/DDBJ whole genome shotgun (WGS) entry which is preliminary data.</text>
</comment>
<gene>
    <name evidence="2" type="ORF">D6D24_10667</name>
</gene>
<dbReference type="EMBL" id="QZAJ01001062">
    <property type="protein sequence ID" value="THW03818.1"/>
    <property type="molecule type" value="Genomic_DNA"/>
</dbReference>
<dbReference type="Proteomes" id="UP000308014">
    <property type="component" value="Unassembled WGS sequence"/>
</dbReference>
<reference evidence="2 3" key="1">
    <citation type="submission" date="2018-10" db="EMBL/GenBank/DDBJ databases">
        <title>Fifty Aureobasidium pullulans genomes reveal a recombining polyextremotolerant generalist.</title>
        <authorList>
            <person name="Gostincar C."/>
            <person name="Turk M."/>
            <person name="Zajc J."/>
            <person name="Gunde-Cimerman N."/>
        </authorList>
    </citation>
    <scope>NUCLEOTIDE SEQUENCE [LARGE SCALE GENOMIC DNA]</scope>
    <source>
        <strain evidence="2 3">EXF-11318</strain>
    </source>
</reference>
<dbReference type="AlphaFoldDB" id="A0A4S8UZM5"/>